<gene>
    <name evidence="3" type="ORF">FTUN_3797</name>
</gene>
<sequence>MKFAAVIEYSQDKVLVDTHRPAHRAYLATLIEQNQLFAAGPTDDGFGALIIYEADSAETVESLIKSDPFFAASVFLKWTVRPWKMGLFNANLAPKA</sequence>
<name>A0A6M5YS25_9BACT</name>
<dbReference type="Proteomes" id="UP000503447">
    <property type="component" value="Chromosome"/>
</dbReference>
<dbReference type="InterPro" id="IPR011008">
    <property type="entry name" value="Dimeric_a/b-barrel"/>
</dbReference>
<dbReference type="RefSeq" id="WP_171471862.1">
    <property type="nucleotide sequence ID" value="NZ_CP053452.2"/>
</dbReference>
<accession>A0A6M5YS25</accession>
<dbReference type="SUPFAM" id="SSF54909">
    <property type="entry name" value="Dimeric alpha+beta barrel"/>
    <property type="match status" value="1"/>
</dbReference>
<dbReference type="InterPro" id="IPR005545">
    <property type="entry name" value="YCII"/>
</dbReference>
<organism evidence="3 4">
    <name type="scientific">Frigoriglobus tundricola</name>
    <dbReference type="NCBI Taxonomy" id="2774151"/>
    <lineage>
        <taxon>Bacteria</taxon>
        <taxon>Pseudomonadati</taxon>
        <taxon>Planctomycetota</taxon>
        <taxon>Planctomycetia</taxon>
        <taxon>Gemmatales</taxon>
        <taxon>Gemmataceae</taxon>
        <taxon>Frigoriglobus</taxon>
    </lineage>
</organism>
<dbReference type="EMBL" id="CP053452">
    <property type="protein sequence ID" value="QJW96240.1"/>
    <property type="molecule type" value="Genomic_DNA"/>
</dbReference>
<reference evidence="4" key="1">
    <citation type="submission" date="2020-05" db="EMBL/GenBank/DDBJ databases">
        <title>Frigoriglobus tundricola gen. nov., sp. nov., a psychrotolerant cellulolytic planctomycete of the family Gemmataceae with two divergent copies of 16S rRNA gene.</title>
        <authorList>
            <person name="Kulichevskaya I.S."/>
            <person name="Ivanova A.A."/>
            <person name="Naumoff D.G."/>
            <person name="Beletsky A.V."/>
            <person name="Rijpstra W.I.C."/>
            <person name="Sinninghe Damste J.S."/>
            <person name="Mardanov A.V."/>
            <person name="Ravin N.V."/>
            <person name="Dedysh S.N."/>
        </authorList>
    </citation>
    <scope>NUCLEOTIDE SEQUENCE [LARGE SCALE GENOMIC DNA]</scope>
    <source>
        <strain evidence="4">PL17</strain>
    </source>
</reference>
<keyword evidence="4" id="KW-1185">Reference proteome</keyword>
<dbReference type="Pfam" id="PF03795">
    <property type="entry name" value="YCII"/>
    <property type="match status" value="1"/>
</dbReference>
<proteinExistence type="inferred from homology"/>
<feature type="domain" description="YCII-related" evidence="2">
    <location>
        <begin position="1"/>
        <end position="84"/>
    </location>
</feature>
<dbReference type="PANTHER" id="PTHR37828:SF1">
    <property type="entry name" value="YCII-RELATED DOMAIN-CONTAINING PROTEIN"/>
    <property type="match status" value="1"/>
</dbReference>
<dbReference type="KEGG" id="ftj:FTUN_3797"/>
<dbReference type="Gene3D" id="3.30.70.1060">
    <property type="entry name" value="Dimeric alpha+beta barrel"/>
    <property type="match status" value="1"/>
</dbReference>
<dbReference type="AlphaFoldDB" id="A0A6M5YS25"/>
<evidence type="ECO:0000256" key="1">
    <source>
        <dbReference type="ARBA" id="ARBA00007689"/>
    </source>
</evidence>
<evidence type="ECO:0000313" key="3">
    <source>
        <dbReference type="EMBL" id="QJW96240.1"/>
    </source>
</evidence>
<dbReference type="PANTHER" id="PTHR37828">
    <property type="entry name" value="GSR2449 PROTEIN"/>
    <property type="match status" value="1"/>
</dbReference>
<comment type="similarity">
    <text evidence="1">Belongs to the YciI family.</text>
</comment>
<evidence type="ECO:0000259" key="2">
    <source>
        <dbReference type="Pfam" id="PF03795"/>
    </source>
</evidence>
<evidence type="ECO:0000313" key="4">
    <source>
        <dbReference type="Proteomes" id="UP000503447"/>
    </source>
</evidence>
<protein>
    <submittedName>
        <fullName evidence="3">YCII-related</fullName>
    </submittedName>
</protein>